<feature type="region of interest" description="Disordered" evidence="1">
    <location>
        <begin position="1"/>
        <end position="21"/>
    </location>
</feature>
<sequence length="188" mass="21822">MSDSPYTPDEDVNLSSKDEDKRISKIANTMKVKLHYANLKVSNGMASKSLQEVEQAMVPCNQVSSFVYQKEDQIGEQEQAAAQAIMMLSCQRDKQTRQQTPYDNYRAHSAFPVYHQHDPYYLDAHHHHHSYYHTNLASYPSLHYPKSRKKRERKSDYHSKRGIKQPLPSRPTTYTAPRRGRPKKTPTS</sequence>
<dbReference type="InParanoid" id="A0A163ME92"/>
<feature type="region of interest" description="Disordered" evidence="1">
    <location>
        <begin position="141"/>
        <end position="188"/>
    </location>
</feature>
<gene>
    <name evidence="2" type="primary">ABSGL_09899.1 scaffold 11783</name>
</gene>
<dbReference type="EMBL" id="LT554349">
    <property type="protein sequence ID" value="SAM04039.1"/>
    <property type="molecule type" value="Genomic_DNA"/>
</dbReference>
<organism evidence="2">
    <name type="scientific">Absidia glauca</name>
    <name type="common">Pin mould</name>
    <dbReference type="NCBI Taxonomy" id="4829"/>
    <lineage>
        <taxon>Eukaryota</taxon>
        <taxon>Fungi</taxon>
        <taxon>Fungi incertae sedis</taxon>
        <taxon>Mucoromycota</taxon>
        <taxon>Mucoromycotina</taxon>
        <taxon>Mucoromycetes</taxon>
        <taxon>Mucorales</taxon>
        <taxon>Cunninghamellaceae</taxon>
        <taxon>Absidia</taxon>
    </lineage>
</organism>
<evidence type="ECO:0000313" key="3">
    <source>
        <dbReference type="Proteomes" id="UP000078561"/>
    </source>
</evidence>
<evidence type="ECO:0000256" key="1">
    <source>
        <dbReference type="SAM" id="MobiDB-lite"/>
    </source>
</evidence>
<dbReference type="Proteomes" id="UP000078561">
    <property type="component" value="Unassembled WGS sequence"/>
</dbReference>
<name>A0A163ME92_ABSGL</name>
<protein>
    <submittedName>
        <fullName evidence="2">Uncharacterized protein</fullName>
    </submittedName>
</protein>
<keyword evidence="3" id="KW-1185">Reference proteome</keyword>
<accession>A0A163ME92</accession>
<proteinExistence type="predicted"/>
<evidence type="ECO:0000313" key="2">
    <source>
        <dbReference type="EMBL" id="SAM04039.1"/>
    </source>
</evidence>
<reference evidence="2" key="1">
    <citation type="submission" date="2016-04" db="EMBL/GenBank/DDBJ databases">
        <authorList>
            <person name="Evans L.H."/>
            <person name="Alamgir A."/>
            <person name="Owens N."/>
            <person name="Weber N.D."/>
            <person name="Virtaneva K."/>
            <person name="Barbian K."/>
            <person name="Babar A."/>
            <person name="Rosenke K."/>
        </authorList>
    </citation>
    <scope>NUCLEOTIDE SEQUENCE [LARGE SCALE GENOMIC DNA]</scope>
    <source>
        <strain evidence="2">CBS 101.48</strain>
    </source>
</reference>
<dbReference type="AlphaFoldDB" id="A0A163ME92"/>
<feature type="compositionally biased region" description="Basic residues" evidence="1">
    <location>
        <begin position="178"/>
        <end position="188"/>
    </location>
</feature>